<comment type="function">
    <text evidence="1">Part of the binding-protein-dependent transport system for glutamine; probably responsible for the translocation of the substrate across the membrane.</text>
</comment>
<keyword evidence="5" id="KW-1003">Cell membrane</keyword>
<evidence type="ECO:0000256" key="6">
    <source>
        <dbReference type="ARBA" id="ARBA00022692"/>
    </source>
</evidence>
<comment type="caution">
    <text evidence="12">The sequence shown here is derived from an EMBL/GenBank/DDBJ whole genome shotgun (WGS) entry which is preliminary data.</text>
</comment>
<dbReference type="RefSeq" id="WP_248149703.1">
    <property type="nucleotide sequence ID" value="NZ_JALNMJ010000001.1"/>
</dbReference>
<dbReference type="PANTHER" id="PTHR30614">
    <property type="entry name" value="MEMBRANE COMPONENT OF AMINO ACID ABC TRANSPORTER"/>
    <property type="match status" value="1"/>
</dbReference>
<gene>
    <name evidence="12" type="ORF">M0H32_01240</name>
</gene>
<evidence type="ECO:0000256" key="1">
    <source>
        <dbReference type="ARBA" id="ARBA00003159"/>
    </source>
</evidence>
<dbReference type="Proteomes" id="UP001431221">
    <property type="component" value="Unassembled WGS sequence"/>
</dbReference>
<dbReference type="PROSITE" id="PS50928">
    <property type="entry name" value="ABC_TM1"/>
    <property type="match status" value="1"/>
</dbReference>
<sequence>MFTSKTQTGAPKQDFPYWLVLAVGIAVFLLVQIATNDIYSQVMATVSRGVWVTIFVTLVAFFLASLIGLLLALASLSGSVLLRQSARFYIEIVRGLPILVLLLYIAFVATPLIVAGLNALLEPLGLGTVRTRDFPLLWRAVLALTIGYSAFIAEVFRAGIQAVDTGQIEAAEALGMNRWLRFRLIIFPQALKTILPPLGNDFVALIKDSSLVSVLGVTDVTQLGKVYSAGSFRYFETYNVVALIYLMMTITLSLALRKFERTRQLPDR</sequence>
<dbReference type="Gene3D" id="1.10.3720.10">
    <property type="entry name" value="MetI-like"/>
    <property type="match status" value="1"/>
</dbReference>
<evidence type="ECO:0000256" key="3">
    <source>
        <dbReference type="ARBA" id="ARBA00010072"/>
    </source>
</evidence>
<dbReference type="SUPFAM" id="SSF161098">
    <property type="entry name" value="MetI-like"/>
    <property type="match status" value="1"/>
</dbReference>
<proteinExistence type="inferred from homology"/>
<dbReference type="InterPro" id="IPR000515">
    <property type="entry name" value="MetI-like"/>
</dbReference>
<evidence type="ECO:0000256" key="7">
    <source>
        <dbReference type="ARBA" id="ARBA00022970"/>
    </source>
</evidence>
<evidence type="ECO:0000256" key="4">
    <source>
        <dbReference type="ARBA" id="ARBA00022448"/>
    </source>
</evidence>
<dbReference type="InterPro" id="IPR035906">
    <property type="entry name" value="MetI-like_sf"/>
</dbReference>
<evidence type="ECO:0000313" key="13">
    <source>
        <dbReference type="Proteomes" id="UP001431221"/>
    </source>
</evidence>
<comment type="similarity">
    <text evidence="3">Belongs to the binding-protein-dependent transport system permease family. HisMQ subfamily.</text>
</comment>
<dbReference type="PANTHER" id="PTHR30614:SF20">
    <property type="entry name" value="GLUTAMINE TRANSPORT SYSTEM PERMEASE PROTEIN GLNP"/>
    <property type="match status" value="1"/>
</dbReference>
<keyword evidence="9 10" id="KW-0472">Membrane</keyword>
<name>A0ABT0GMZ3_9HYPH</name>
<feature type="transmembrane region" description="Helical" evidence="10">
    <location>
        <begin position="51"/>
        <end position="76"/>
    </location>
</feature>
<evidence type="ECO:0000256" key="9">
    <source>
        <dbReference type="ARBA" id="ARBA00023136"/>
    </source>
</evidence>
<feature type="transmembrane region" description="Helical" evidence="10">
    <location>
        <begin position="96"/>
        <end position="115"/>
    </location>
</feature>
<feature type="transmembrane region" description="Helical" evidence="10">
    <location>
        <begin position="237"/>
        <end position="256"/>
    </location>
</feature>
<dbReference type="InterPro" id="IPR043429">
    <property type="entry name" value="ArtM/GltK/GlnP/TcyL/YhdX-like"/>
</dbReference>
<evidence type="ECO:0000256" key="5">
    <source>
        <dbReference type="ARBA" id="ARBA00022475"/>
    </source>
</evidence>
<dbReference type="Pfam" id="PF00528">
    <property type="entry name" value="BPD_transp_1"/>
    <property type="match status" value="1"/>
</dbReference>
<keyword evidence="4 10" id="KW-0813">Transport</keyword>
<evidence type="ECO:0000256" key="2">
    <source>
        <dbReference type="ARBA" id="ARBA00004429"/>
    </source>
</evidence>
<keyword evidence="7" id="KW-0029">Amino-acid transport</keyword>
<keyword evidence="13" id="KW-1185">Reference proteome</keyword>
<feature type="transmembrane region" description="Helical" evidence="10">
    <location>
        <begin position="15"/>
        <end position="39"/>
    </location>
</feature>
<keyword evidence="6 10" id="KW-0812">Transmembrane</keyword>
<evidence type="ECO:0000259" key="11">
    <source>
        <dbReference type="PROSITE" id="PS50928"/>
    </source>
</evidence>
<comment type="subcellular location">
    <subcellularLocation>
        <location evidence="2">Cell inner membrane</location>
        <topology evidence="2">Multi-pass membrane protein</topology>
    </subcellularLocation>
    <subcellularLocation>
        <location evidence="10">Cell membrane</location>
        <topology evidence="10">Multi-pass membrane protein</topology>
    </subcellularLocation>
</comment>
<accession>A0ABT0GMZ3</accession>
<organism evidence="12 13">
    <name type="scientific">Roseibium sediminicola</name>
    <dbReference type="NCBI Taxonomy" id="2933272"/>
    <lineage>
        <taxon>Bacteria</taxon>
        <taxon>Pseudomonadati</taxon>
        <taxon>Pseudomonadota</taxon>
        <taxon>Alphaproteobacteria</taxon>
        <taxon>Hyphomicrobiales</taxon>
        <taxon>Stappiaceae</taxon>
        <taxon>Roseibium</taxon>
    </lineage>
</organism>
<protein>
    <submittedName>
        <fullName evidence="12">Amino acid ABC transporter permease</fullName>
    </submittedName>
</protein>
<dbReference type="EMBL" id="JALNMJ010000001">
    <property type="protein sequence ID" value="MCK7610769.1"/>
    <property type="molecule type" value="Genomic_DNA"/>
</dbReference>
<dbReference type="NCBIfam" id="TIGR01726">
    <property type="entry name" value="HEQRo_perm_3TM"/>
    <property type="match status" value="1"/>
</dbReference>
<dbReference type="InterPro" id="IPR010065">
    <property type="entry name" value="AA_ABC_transptr_permease_3TM"/>
</dbReference>
<feature type="domain" description="ABC transmembrane type-1" evidence="11">
    <location>
        <begin position="50"/>
        <end position="256"/>
    </location>
</feature>
<evidence type="ECO:0000256" key="10">
    <source>
        <dbReference type="RuleBase" id="RU363032"/>
    </source>
</evidence>
<reference evidence="12" key="1">
    <citation type="submission" date="2022-04" db="EMBL/GenBank/DDBJ databases">
        <title>Roseibium sp. CAU 1639 isolated from mud.</title>
        <authorList>
            <person name="Kim W."/>
        </authorList>
    </citation>
    <scope>NUCLEOTIDE SEQUENCE</scope>
    <source>
        <strain evidence="12">CAU 1639</strain>
    </source>
</reference>
<evidence type="ECO:0000256" key="8">
    <source>
        <dbReference type="ARBA" id="ARBA00022989"/>
    </source>
</evidence>
<evidence type="ECO:0000313" key="12">
    <source>
        <dbReference type="EMBL" id="MCK7610769.1"/>
    </source>
</evidence>
<dbReference type="CDD" id="cd06261">
    <property type="entry name" value="TM_PBP2"/>
    <property type="match status" value="1"/>
</dbReference>
<keyword evidence="8 10" id="KW-1133">Transmembrane helix</keyword>
<feature type="transmembrane region" description="Helical" evidence="10">
    <location>
        <begin position="136"/>
        <end position="156"/>
    </location>
</feature>